<evidence type="ECO:0000256" key="7">
    <source>
        <dbReference type="ARBA" id="ARBA00022833"/>
    </source>
</evidence>
<evidence type="ECO:0000256" key="11">
    <source>
        <dbReference type="ARBA" id="ARBA00023242"/>
    </source>
</evidence>
<keyword evidence="7" id="KW-0862">Zinc</keyword>
<feature type="domain" description="C2H2-type" evidence="14">
    <location>
        <begin position="552"/>
        <end position="579"/>
    </location>
</feature>
<dbReference type="OrthoDB" id="9665689at2759"/>
<feature type="domain" description="C2H2-type" evidence="14">
    <location>
        <begin position="608"/>
        <end position="635"/>
    </location>
</feature>
<feature type="domain" description="C2H2-type" evidence="14">
    <location>
        <begin position="692"/>
        <end position="719"/>
    </location>
</feature>
<dbReference type="Pfam" id="PF01352">
    <property type="entry name" value="KRAB"/>
    <property type="match status" value="1"/>
</dbReference>
<comment type="function">
    <text evidence="1">May be involved in transcriptional regulation.</text>
</comment>
<feature type="domain" description="C2H2-type" evidence="14">
    <location>
        <begin position="414"/>
        <end position="441"/>
    </location>
</feature>
<feature type="domain" description="KRAB" evidence="15">
    <location>
        <begin position="28"/>
        <end position="99"/>
    </location>
</feature>
<evidence type="ECO:0000256" key="13">
    <source>
        <dbReference type="SAM" id="MobiDB-lite"/>
    </source>
</evidence>
<evidence type="ECO:0000313" key="17">
    <source>
        <dbReference type="Proteomes" id="UP000700334"/>
    </source>
</evidence>
<feature type="domain" description="C2H2-type" evidence="14">
    <location>
        <begin position="468"/>
        <end position="495"/>
    </location>
</feature>
<dbReference type="FunFam" id="3.30.160.60:FF:000136">
    <property type="entry name" value="GLI family zinc finger 4"/>
    <property type="match status" value="1"/>
</dbReference>
<dbReference type="InterPro" id="IPR013087">
    <property type="entry name" value="Znf_C2H2_type"/>
</dbReference>
<dbReference type="InterPro" id="IPR036051">
    <property type="entry name" value="KRAB_dom_sf"/>
</dbReference>
<evidence type="ECO:0000313" key="16">
    <source>
        <dbReference type="EMBL" id="KAG8506273.1"/>
    </source>
</evidence>
<dbReference type="GO" id="GO:0005634">
    <property type="term" value="C:nucleus"/>
    <property type="evidence" value="ECO:0007669"/>
    <property type="project" value="UniProtKB-SubCell"/>
</dbReference>
<dbReference type="GO" id="GO:0000978">
    <property type="term" value="F:RNA polymerase II cis-regulatory region sequence-specific DNA binding"/>
    <property type="evidence" value="ECO:0007669"/>
    <property type="project" value="TreeGrafter"/>
</dbReference>
<accession>A0A8J6DHJ8</accession>
<comment type="subcellular location">
    <subcellularLocation>
        <location evidence="2">Nucleus</location>
    </subcellularLocation>
</comment>
<feature type="domain" description="C2H2-type" evidence="14">
    <location>
        <begin position="664"/>
        <end position="691"/>
    </location>
</feature>
<dbReference type="SMART" id="SM00355">
    <property type="entry name" value="ZnF_C2H2"/>
    <property type="match status" value="8"/>
</dbReference>
<evidence type="ECO:0000256" key="6">
    <source>
        <dbReference type="ARBA" id="ARBA00022771"/>
    </source>
</evidence>
<dbReference type="SUPFAM" id="SSF109640">
    <property type="entry name" value="KRAB domain (Kruppel-associated box)"/>
    <property type="match status" value="1"/>
</dbReference>
<sequence length="779" mass="90397">GRRIYTCCWLTQADGPEVRTHVPSQGMVSFEDVAVNFTWEEWQELNDAQRTLFWDVMLETYTNLVSLGHYVNDLEVSMRLEQGAEPWTVEEPPSQKLSDVHTVDYLIKADPKHQGRQWWKVRTGNNKISTNKRTDAGENFNLDSNHTLSQSIKTGTISSRMPENSSVHRNNVTPSNPHEEHGGTEEEIFHRIGASLRYPEHLSHQGIQHFQQPSEFCEQGKALSKETIFTHREGTACKYSECGDNYDKPPFVVQDRAQEGQTPCTCTERGEPPDVKPVCLNTHRYVEGEQEECYENEANLSNKFHTRHYESAQLEHSIFEFNRVGEMSPKKMSSVLTEHQKLQANDQPYGRGETYDCSSHSRHQRTVSTEELFDSKNCMKTFSWKTALTLHLQFKRGVKYFSSHSGTHTKETPYECREYNRTFSRRTVLSKHQRTHTEEKPYESQDGRNSLYHKSDLDKHQKSHIQGYECQKCRKIFSRISALTNHHQIHTGEKSYKNQECGEMFSDNSRLTVNQRIHTGEKPYEHEECGECFLDKSYLTGRPRTYSGEKPFECQECRKVFFKKSVLVLHQRIHTGGKPYECPECGKGFSSKSKLNVHQRIHNGERPYECQECGKTFPHKSSLTRHQRTHTGEKLYACQECGKSFSRKSNLKVHERIHTGEKPYACQECRKAFSKKTNLINHQRTHSGEKPYGCQQCGISFLDKSHLNRHQRIHTGEKPYACQDVENLYLGIISHKHQRSLKLKNVENFLVSETSLETREVTMERSPMNDNTRKTLLAN</sequence>
<dbReference type="PANTHER" id="PTHR24393:SF100">
    <property type="entry name" value="ZINC FINGER PROTEIN-RELATED"/>
    <property type="match status" value="1"/>
</dbReference>
<keyword evidence="4" id="KW-0479">Metal-binding</keyword>
<proteinExistence type="inferred from homology"/>
<evidence type="ECO:0000256" key="12">
    <source>
        <dbReference type="PROSITE-ProRule" id="PRU00042"/>
    </source>
</evidence>
<evidence type="ECO:0000256" key="9">
    <source>
        <dbReference type="ARBA" id="ARBA00023125"/>
    </source>
</evidence>
<feature type="compositionally biased region" description="Polar residues" evidence="13">
    <location>
        <begin position="157"/>
        <end position="176"/>
    </location>
</feature>
<dbReference type="Pfam" id="PF00096">
    <property type="entry name" value="zf-C2H2"/>
    <property type="match status" value="7"/>
</dbReference>
<comment type="similarity">
    <text evidence="3">Belongs to the krueppel C2H2-type zinc-finger protein family.</text>
</comment>
<evidence type="ECO:0000256" key="2">
    <source>
        <dbReference type="ARBA" id="ARBA00004123"/>
    </source>
</evidence>
<evidence type="ECO:0000256" key="5">
    <source>
        <dbReference type="ARBA" id="ARBA00022737"/>
    </source>
</evidence>
<evidence type="ECO:0000256" key="1">
    <source>
        <dbReference type="ARBA" id="ARBA00003767"/>
    </source>
</evidence>
<dbReference type="Gene3D" id="6.10.140.140">
    <property type="match status" value="1"/>
</dbReference>
<organism evidence="16 17">
    <name type="scientific">Galemys pyrenaicus</name>
    <name type="common">Iberian desman</name>
    <name type="synonym">Pyrenean desman</name>
    <dbReference type="NCBI Taxonomy" id="202257"/>
    <lineage>
        <taxon>Eukaryota</taxon>
        <taxon>Metazoa</taxon>
        <taxon>Chordata</taxon>
        <taxon>Craniata</taxon>
        <taxon>Vertebrata</taxon>
        <taxon>Euteleostomi</taxon>
        <taxon>Mammalia</taxon>
        <taxon>Eutheria</taxon>
        <taxon>Laurasiatheria</taxon>
        <taxon>Eulipotyphla</taxon>
        <taxon>Talpidae</taxon>
        <taxon>Galemys</taxon>
    </lineage>
</organism>
<feature type="compositionally biased region" description="Basic and acidic residues" evidence="13">
    <location>
        <begin position="435"/>
        <end position="446"/>
    </location>
</feature>
<keyword evidence="5" id="KW-0677">Repeat</keyword>
<feature type="domain" description="C2H2-type" evidence="14">
    <location>
        <begin position="524"/>
        <end position="551"/>
    </location>
</feature>
<dbReference type="PROSITE" id="PS50157">
    <property type="entry name" value="ZINC_FINGER_C2H2_2"/>
    <property type="match status" value="10"/>
</dbReference>
<gene>
    <name evidence="16" type="ORF">J0S82_001749</name>
</gene>
<dbReference type="Gene3D" id="3.30.160.60">
    <property type="entry name" value="Classic Zinc Finger"/>
    <property type="match status" value="10"/>
</dbReference>
<dbReference type="SUPFAM" id="SSF57667">
    <property type="entry name" value="beta-beta-alpha zinc fingers"/>
    <property type="match status" value="6"/>
</dbReference>
<keyword evidence="11" id="KW-0539">Nucleus</keyword>
<keyword evidence="17" id="KW-1185">Reference proteome</keyword>
<feature type="domain" description="C2H2-type" evidence="14">
    <location>
        <begin position="636"/>
        <end position="663"/>
    </location>
</feature>
<dbReference type="GO" id="GO:0001228">
    <property type="term" value="F:DNA-binding transcription activator activity, RNA polymerase II-specific"/>
    <property type="evidence" value="ECO:0007669"/>
    <property type="project" value="TreeGrafter"/>
</dbReference>
<dbReference type="SMART" id="SM00349">
    <property type="entry name" value="KRAB"/>
    <property type="match status" value="1"/>
</dbReference>
<dbReference type="InterPro" id="IPR001909">
    <property type="entry name" value="KRAB"/>
</dbReference>
<evidence type="ECO:0000256" key="10">
    <source>
        <dbReference type="ARBA" id="ARBA00023163"/>
    </source>
</evidence>
<dbReference type="GO" id="GO:0008270">
    <property type="term" value="F:zinc ion binding"/>
    <property type="evidence" value="ECO:0007669"/>
    <property type="project" value="UniProtKB-KW"/>
</dbReference>
<feature type="region of interest" description="Disordered" evidence="13">
    <location>
        <begin position="157"/>
        <end position="186"/>
    </location>
</feature>
<name>A0A8J6DHJ8_GALPY</name>
<evidence type="ECO:0000256" key="3">
    <source>
        <dbReference type="ARBA" id="ARBA00006991"/>
    </source>
</evidence>
<keyword evidence="10" id="KW-0804">Transcription</keyword>
<evidence type="ECO:0000259" key="15">
    <source>
        <dbReference type="PROSITE" id="PS50805"/>
    </source>
</evidence>
<feature type="domain" description="C2H2-type" evidence="14">
    <location>
        <begin position="496"/>
        <end position="523"/>
    </location>
</feature>
<dbReference type="FunFam" id="3.30.160.60:FF:000250">
    <property type="entry name" value="zinc finger protein 197 isoform X1"/>
    <property type="match status" value="1"/>
</dbReference>
<evidence type="ECO:0000256" key="8">
    <source>
        <dbReference type="ARBA" id="ARBA00023015"/>
    </source>
</evidence>
<feature type="non-terminal residue" evidence="16">
    <location>
        <position position="1"/>
    </location>
</feature>
<dbReference type="InterPro" id="IPR036236">
    <property type="entry name" value="Znf_C2H2_sf"/>
</dbReference>
<dbReference type="PANTHER" id="PTHR24393">
    <property type="entry name" value="ZINC FINGER PROTEIN"/>
    <property type="match status" value="1"/>
</dbReference>
<evidence type="ECO:0000259" key="14">
    <source>
        <dbReference type="PROSITE" id="PS50157"/>
    </source>
</evidence>
<protein>
    <submittedName>
        <fullName evidence="16">Zinc finger protein 717</fullName>
    </submittedName>
</protein>
<comment type="caution">
    <text evidence="16">The sequence shown here is derived from an EMBL/GenBank/DDBJ whole genome shotgun (WGS) entry which is preliminary data.</text>
</comment>
<reference evidence="16" key="1">
    <citation type="journal article" date="2021" name="Evol. Appl.">
        <title>The genome of the Pyrenean desman and the effects of bottlenecks and inbreeding on the genomic landscape of an endangered species.</title>
        <authorList>
            <person name="Escoda L."/>
            <person name="Castresana J."/>
        </authorList>
    </citation>
    <scope>NUCLEOTIDE SEQUENCE</scope>
    <source>
        <strain evidence="16">IBE-C5619</strain>
    </source>
</reference>
<dbReference type="AlphaFoldDB" id="A0A8J6DHJ8"/>
<keyword evidence="6 12" id="KW-0863">Zinc-finger</keyword>
<dbReference type="Proteomes" id="UP000700334">
    <property type="component" value="Unassembled WGS sequence"/>
</dbReference>
<feature type="domain" description="C2H2-type" evidence="14">
    <location>
        <begin position="580"/>
        <end position="607"/>
    </location>
</feature>
<keyword evidence="8" id="KW-0805">Transcription regulation</keyword>
<dbReference type="PROSITE" id="PS50805">
    <property type="entry name" value="KRAB"/>
    <property type="match status" value="1"/>
</dbReference>
<dbReference type="CDD" id="cd07765">
    <property type="entry name" value="KRAB_A-box"/>
    <property type="match status" value="1"/>
</dbReference>
<dbReference type="FunFam" id="3.30.160.60:FF:002343">
    <property type="entry name" value="Zinc finger protein 33A"/>
    <property type="match status" value="5"/>
</dbReference>
<feature type="non-terminal residue" evidence="16">
    <location>
        <position position="779"/>
    </location>
</feature>
<dbReference type="EMBL" id="JAGFMF010012164">
    <property type="protein sequence ID" value="KAG8506273.1"/>
    <property type="molecule type" value="Genomic_DNA"/>
</dbReference>
<keyword evidence="9" id="KW-0238">DNA-binding</keyword>
<dbReference type="FunFam" id="3.30.160.60:FF:001498">
    <property type="entry name" value="Zinc finger protein 404"/>
    <property type="match status" value="1"/>
</dbReference>
<feature type="region of interest" description="Disordered" evidence="13">
    <location>
        <begin position="427"/>
        <end position="449"/>
    </location>
</feature>
<feature type="compositionally biased region" description="Basic and acidic residues" evidence="13">
    <location>
        <begin position="177"/>
        <end position="186"/>
    </location>
</feature>
<evidence type="ECO:0000256" key="4">
    <source>
        <dbReference type="ARBA" id="ARBA00022723"/>
    </source>
</evidence>
<dbReference type="PROSITE" id="PS00028">
    <property type="entry name" value="ZINC_FINGER_C2H2_1"/>
    <property type="match status" value="7"/>
</dbReference>